<name>A0A9Q0C582_9POAL</name>
<dbReference type="OrthoDB" id="1929286at2759"/>
<feature type="region of interest" description="Disordered" evidence="1">
    <location>
        <begin position="154"/>
        <end position="183"/>
    </location>
</feature>
<dbReference type="Proteomes" id="UP001151287">
    <property type="component" value="Unassembled WGS sequence"/>
</dbReference>
<sequence>MDDQLQIEKWEGKAALDISTNEIQAWSLLSDFFNLHLWLPGIATCEKVSGSESLPGSVRYVASPANESGEVSWAKEELIGFDPVEKSFSYRVVESNMGFGEYASHFRVFPGTGDGCRLEWSFECEPVIGWSREGLIGYLDSGLKGMAERLEKATNPDAKTTDDKVNYETNGKLDDKANGDANSNANDVVKCETNCEVNVA</sequence>
<gene>
    <name evidence="2" type="ORF">LUZ63_018909</name>
</gene>
<dbReference type="Pfam" id="PF10604">
    <property type="entry name" value="Polyketide_cyc2"/>
    <property type="match status" value="1"/>
</dbReference>
<comment type="caution">
    <text evidence="2">The sequence shown here is derived from an EMBL/GenBank/DDBJ whole genome shotgun (WGS) entry which is preliminary data.</text>
</comment>
<protein>
    <submittedName>
        <fullName evidence="2">Uncharacterized protein</fullName>
    </submittedName>
</protein>
<accession>A0A9Q0C582</accession>
<dbReference type="AlphaFoldDB" id="A0A9Q0C582"/>
<dbReference type="SUPFAM" id="SSF55961">
    <property type="entry name" value="Bet v1-like"/>
    <property type="match status" value="1"/>
</dbReference>
<evidence type="ECO:0000313" key="3">
    <source>
        <dbReference type="Proteomes" id="UP001151287"/>
    </source>
</evidence>
<keyword evidence="3" id="KW-1185">Reference proteome</keyword>
<dbReference type="CDD" id="cd07821">
    <property type="entry name" value="PYR_PYL_RCAR_like"/>
    <property type="match status" value="1"/>
</dbReference>
<evidence type="ECO:0000313" key="2">
    <source>
        <dbReference type="EMBL" id="KAJ1687519.1"/>
    </source>
</evidence>
<dbReference type="InterPro" id="IPR053249">
    <property type="entry name" value="LFS"/>
</dbReference>
<feature type="compositionally biased region" description="Basic and acidic residues" evidence="1">
    <location>
        <begin position="154"/>
        <end position="178"/>
    </location>
</feature>
<dbReference type="PANTHER" id="PTHR33789">
    <property type="entry name" value="LACHRYMATORY-FACTOR SYNTHASE"/>
    <property type="match status" value="1"/>
</dbReference>
<dbReference type="Gene3D" id="3.30.530.20">
    <property type="match status" value="1"/>
</dbReference>
<dbReference type="EMBL" id="JAMQYH010000005">
    <property type="protein sequence ID" value="KAJ1687519.1"/>
    <property type="molecule type" value="Genomic_DNA"/>
</dbReference>
<evidence type="ECO:0000256" key="1">
    <source>
        <dbReference type="SAM" id="MobiDB-lite"/>
    </source>
</evidence>
<organism evidence="2 3">
    <name type="scientific">Rhynchospora breviuscula</name>
    <dbReference type="NCBI Taxonomy" id="2022672"/>
    <lineage>
        <taxon>Eukaryota</taxon>
        <taxon>Viridiplantae</taxon>
        <taxon>Streptophyta</taxon>
        <taxon>Embryophyta</taxon>
        <taxon>Tracheophyta</taxon>
        <taxon>Spermatophyta</taxon>
        <taxon>Magnoliopsida</taxon>
        <taxon>Liliopsida</taxon>
        <taxon>Poales</taxon>
        <taxon>Cyperaceae</taxon>
        <taxon>Cyperoideae</taxon>
        <taxon>Rhynchosporeae</taxon>
        <taxon>Rhynchospora</taxon>
    </lineage>
</organism>
<dbReference type="InterPro" id="IPR019587">
    <property type="entry name" value="Polyketide_cyclase/dehydratase"/>
</dbReference>
<dbReference type="PANTHER" id="PTHR33789:SF11">
    <property type="entry name" value="OS05G0202300 PROTEIN"/>
    <property type="match status" value="1"/>
</dbReference>
<proteinExistence type="predicted"/>
<dbReference type="InterPro" id="IPR023393">
    <property type="entry name" value="START-like_dom_sf"/>
</dbReference>
<reference evidence="2" key="1">
    <citation type="journal article" date="2022" name="Cell">
        <title>Repeat-based holocentromeres influence genome architecture and karyotype evolution.</title>
        <authorList>
            <person name="Hofstatter P.G."/>
            <person name="Thangavel G."/>
            <person name="Lux T."/>
            <person name="Neumann P."/>
            <person name="Vondrak T."/>
            <person name="Novak P."/>
            <person name="Zhang M."/>
            <person name="Costa L."/>
            <person name="Castellani M."/>
            <person name="Scott A."/>
            <person name="Toegelov H."/>
            <person name="Fuchs J."/>
            <person name="Mata-Sucre Y."/>
            <person name="Dias Y."/>
            <person name="Vanzela A.L.L."/>
            <person name="Huettel B."/>
            <person name="Almeida C.C.S."/>
            <person name="Simkova H."/>
            <person name="Souza G."/>
            <person name="Pedrosa-Harand A."/>
            <person name="Macas J."/>
            <person name="Mayer K.F.X."/>
            <person name="Houben A."/>
            <person name="Marques A."/>
        </authorList>
    </citation>
    <scope>NUCLEOTIDE SEQUENCE</scope>
    <source>
        <strain evidence="2">RhyBre1mFocal</strain>
    </source>
</reference>